<protein>
    <recommendedName>
        <fullName evidence="3">DKNYY family protein</fullName>
    </recommendedName>
</protein>
<reference evidence="1 2" key="1">
    <citation type="submission" date="2018-04" db="EMBL/GenBank/DDBJ databases">
        <title>Sphingobacterium sp. M46 Genome.</title>
        <authorList>
            <person name="Cheng J."/>
            <person name="Li Y."/>
        </authorList>
    </citation>
    <scope>NUCLEOTIDE SEQUENCE [LARGE SCALE GENOMIC DNA]</scope>
    <source>
        <strain evidence="1 2">M46</strain>
    </source>
</reference>
<gene>
    <name evidence="1" type="ORF">DCO56_05925</name>
</gene>
<dbReference type="Pfam" id="PF13644">
    <property type="entry name" value="DKNYY"/>
    <property type="match status" value="2"/>
</dbReference>
<keyword evidence="2" id="KW-1185">Reference proteome</keyword>
<dbReference type="AlphaFoldDB" id="A0A363P0U4"/>
<accession>A0A363P0U4</accession>
<dbReference type="RefSeq" id="WP_108632963.1">
    <property type="nucleotide sequence ID" value="NZ_QCXX01000001.1"/>
</dbReference>
<proteinExistence type="predicted"/>
<dbReference type="Proteomes" id="UP000250831">
    <property type="component" value="Unassembled WGS sequence"/>
</dbReference>
<organism evidence="1 2">
    <name type="scientific">Sphingobacterium athyrii</name>
    <dbReference type="NCBI Taxonomy" id="2152717"/>
    <lineage>
        <taxon>Bacteria</taxon>
        <taxon>Pseudomonadati</taxon>
        <taxon>Bacteroidota</taxon>
        <taxon>Sphingobacteriia</taxon>
        <taxon>Sphingobacteriales</taxon>
        <taxon>Sphingobacteriaceae</taxon>
        <taxon>Sphingobacterium</taxon>
    </lineage>
</organism>
<comment type="caution">
    <text evidence="1">The sequence shown here is derived from an EMBL/GenBank/DDBJ whole genome shotgun (WGS) entry which is preliminary data.</text>
</comment>
<evidence type="ECO:0000313" key="1">
    <source>
        <dbReference type="EMBL" id="PUV26679.1"/>
    </source>
</evidence>
<evidence type="ECO:0000313" key="2">
    <source>
        <dbReference type="Proteomes" id="UP000250831"/>
    </source>
</evidence>
<sequence>MKKYTFFLACVLLSFCISCRDIGKLVNKQKSSSYFIDSKGQIVYCQNGNWFSLGVSQMQADAESFEVLAEDIAKDKNAVYFRGMTQKLVDRNSFYVDNQIPKDRFHVYYIDQVLGFNIIDGADPKTYELIKNHTNWARDKDHYFYADDMIHVDRQTFSFVNDYFLKDKDSVYVSPNIGDFKSVVANPGNVEAINKYYMRIGNTIYYPPFEQGSASIAKSFNSIQTIRVLDLDVICVNNKTILIRGKNFKYDHVDVPSFQLFTVDEKTDFYAGNPYSKDKNNVYFNQEVVPGADVKTFILIGDDFGKDAKNVYYQKQLLKDVDAPSFKKNGDFYKDKRGNKFSALTGNKV</sequence>
<dbReference type="EMBL" id="QCXX01000001">
    <property type="protein sequence ID" value="PUV26679.1"/>
    <property type="molecule type" value="Genomic_DNA"/>
</dbReference>
<name>A0A363P0U4_9SPHI</name>
<dbReference type="OrthoDB" id="1150213at2"/>
<dbReference type="InterPro" id="IPR027375">
    <property type="entry name" value="DKNYY"/>
</dbReference>
<evidence type="ECO:0008006" key="3">
    <source>
        <dbReference type="Google" id="ProtNLM"/>
    </source>
</evidence>